<evidence type="ECO:0000313" key="2">
    <source>
        <dbReference type="EMBL" id="VUZ86350.1"/>
    </source>
</evidence>
<reference evidence="2 3" key="1">
    <citation type="submission" date="2019-07" db="EMBL/GenBank/DDBJ databases">
        <authorList>
            <person name="Cremers G."/>
        </authorList>
    </citation>
    <scope>NUCLEOTIDE SEQUENCE [LARGE SCALE GENOMIC DNA]</scope>
</reference>
<name>A0A564ZLZ1_9BACT</name>
<dbReference type="Proteomes" id="UP000334340">
    <property type="component" value="Unassembled WGS sequence"/>
</dbReference>
<dbReference type="EMBL" id="CABIKM010000052">
    <property type="protein sequence ID" value="VUZ86350.1"/>
    <property type="molecule type" value="Genomic_DNA"/>
</dbReference>
<sequence length="331" mass="37034">MSRRLTTQPGPLDEMVGRQPTDLAFHTDSRTLVYLIHGVTGTPVEMGYLGRRLARHGWDVYATTLPGHCTRLRDLMRTSEEDWLTHVKAQLAFVRERYDRLYVAGLSAGGLLALDSSLTVSVDGLGVFSPTFFYDGWKTPWTRALLPFVMEVAPLGYLLFHQDGPPFGIKERRLQAHKRASYGSVSLLRRWIMGVWTRMTHAADQAISAPLAATMGYPIFPLKTLTNIDRLSTLVRRRLGEVTAPTLILQAREDDITGPRNGELVHNGIASIRKRLILLDDCYHVITVDKQKKAVAGHLIEFFELQTSEETEPQARMAEPSNMAALAAPLS</sequence>
<dbReference type="AlphaFoldDB" id="A0A564ZLZ1"/>
<gene>
    <name evidence="2" type="ORF">MELA_02752</name>
</gene>
<evidence type="ECO:0000313" key="3">
    <source>
        <dbReference type="Proteomes" id="UP000334340"/>
    </source>
</evidence>
<accession>A0A564ZLZ1</accession>
<dbReference type="InterPro" id="IPR029058">
    <property type="entry name" value="AB_hydrolase_fold"/>
</dbReference>
<organism evidence="2 3">
    <name type="scientific">Candidatus Methylomirabilis lanthanidiphila</name>
    <dbReference type="NCBI Taxonomy" id="2211376"/>
    <lineage>
        <taxon>Bacteria</taxon>
        <taxon>Candidatus Methylomirabilota</taxon>
        <taxon>Candidatus Methylomirabilia</taxon>
        <taxon>Candidatus Methylomirabilales</taxon>
        <taxon>Candidatus Methylomirabilaceae</taxon>
        <taxon>Candidatus Methylomirabilis</taxon>
    </lineage>
</organism>
<protein>
    <submittedName>
        <fullName evidence="2">Alpha/beta hydrolase</fullName>
    </submittedName>
</protein>
<keyword evidence="2" id="KW-0378">Hydrolase</keyword>
<feature type="domain" description="Serine aminopeptidase S33" evidence="1">
    <location>
        <begin position="29"/>
        <end position="290"/>
    </location>
</feature>
<proteinExistence type="predicted"/>
<dbReference type="InterPro" id="IPR022742">
    <property type="entry name" value="Hydrolase_4"/>
</dbReference>
<dbReference type="PANTHER" id="PTHR11614">
    <property type="entry name" value="PHOSPHOLIPASE-RELATED"/>
    <property type="match status" value="1"/>
</dbReference>
<dbReference type="SUPFAM" id="SSF53474">
    <property type="entry name" value="alpha/beta-Hydrolases"/>
    <property type="match status" value="1"/>
</dbReference>
<dbReference type="Gene3D" id="3.40.50.1820">
    <property type="entry name" value="alpha/beta hydrolase"/>
    <property type="match status" value="1"/>
</dbReference>
<dbReference type="Pfam" id="PF12146">
    <property type="entry name" value="Hydrolase_4"/>
    <property type="match status" value="1"/>
</dbReference>
<evidence type="ECO:0000259" key="1">
    <source>
        <dbReference type="Pfam" id="PF12146"/>
    </source>
</evidence>
<dbReference type="InterPro" id="IPR051044">
    <property type="entry name" value="MAG_DAG_Lipase"/>
</dbReference>
<keyword evidence="3" id="KW-1185">Reference proteome</keyword>
<dbReference type="GO" id="GO:0016787">
    <property type="term" value="F:hydrolase activity"/>
    <property type="evidence" value="ECO:0007669"/>
    <property type="project" value="UniProtKB-KW"/>
</dbReference>